<dbReference type="PROSITE" id="PS50141">
    <property type="entry name" value="A_DEAMIN_EDITASE"/>
    <property type="match status" value="1"/>
</dbReference>
<organism evidence="14">
    <name type="scientific">Haptolina ericina</name>
    <dbReference type="NCBI Taxonomy" id="156174"/>
    <lineage>
        <taxon>Eukaryota</taxon>
        <taxon>Haptista</taxon>
        <taxon>Haptophyta</taxon>
        <taxon>Prymnesiophyceae</taxon>
        <taxon>Prymnesiales</taxon>
        <taxon>Prymnesiaceae</taxon>
        <taxon>Haptolina</taxon>
    </lineage>
</organism>
<dbReference type="GO" id="GO:0008033">
    <property type="term" value="P:tRNA processing"/>
    <property type="evidence" value="ECO:0007669"/>
    <property type="project" value="UniProtKB-KW"/>
</dbReference>
<dbReference type="SMART" id="SM00552">
    <property type="entry name" value="ADEAMc"/>
    <property type="match status" value="1"/>
</dbReference>
<evidence type="ECO:0000256" key="5">
    <source>
        <dbReference type="ARBA" id="ARBA00037026"/>
    </source>
</evidence>
<protein>
    <recommendedName>
        <fullName evidence="9">tRNA-specific adenosine deaminase 1</fullName>
        <ecNumber evidence="8">3.5.4.34</ecNumber>
    </recommendedName>
    <alternativeName>
        <fullName evidence="10">tRNA-specific adenosine-37 deaminase</fullName>
    </alternativeName>
</protein>
<comment type="function">
    <text evidence="6">Specifically deaminates adenosine-37 to inosine in tRNA-Ala.</text>
</comment>
<name>A0A7S3AC70_9EUKA</name>
<evidence type="ECO:0000256" key="12">
    <source>
        <dbReference type="SAM" id="MobiDB-lite"/>
    </source>
</evidence>
<dbReference type="EC" id="3.5.4.34" evidence="8"/>
<evidence type="ECO:0000313" key="14">
    <source>
        <dbReference type="EMBL" id="CAE0097785.1"/>
    </source>
</evidence>
<evidence type="ECO:0000256" key="2">
    <source>
        <dbReference type="ARBA" id="ARBA00022723"/>
    </source>
</evidence>
<evidence type="ECO:0000256" key="8">
    <source>
        <dbReference type="ARBA" id="ARBA00038940"/>
    </source>
</evidence>
<evidence type="ECO:0000256" key="11">
    <source>
        <dbReference type="ARBA" id="ARBA00047635"/>
    </source>
</evidence>
<evidence type="ECO:0000256" key="10">
    <source>
        <dbReference type="ARBA" id="ARBA00041760"/>
    </source>
</evidence>
<dbReference type="AlphaFoldDB" id="A0A7S3AC70"/>
<accession>A0A7S3AC70</accession>
<dbReference type="Pfam" id="PF02137">
    <property type="entry name" value="A_deamin"/>
    <property type="match status" value="2"/>
</dbReference>
<comment type="similarity">
    <text evidence="7">Belongs to the ADAT1 family.</text>
</comment>
<evidence type="ECO:0000259" key="13">
    <source>
        <dbReference type="PROSITE" id="PS50141"/>
    </source>
</evidence>
<dbReference type="GO" id="GO:0003723">
    <property type="term" value="F:RNA binding"/>
    <property type="evidence" value="ECO:0007669"/>
    <property type="project" value="InterPro"/>
</dbReference>
<keyword evidence="1" id="KW-0819">tRNA processing</keyword>
<proteinExistence type="inferred from homology"/>
<dbReference type="EMBL" id="HBHX01001693">
    <property type="protein sequence ID" value="CAE0097785.1"/>
    <property type="molecule type" value="Transcribed_RNA"/>
</dbReference>
<dbReference type="PANTHER" id="PTHR46516">
    <property type="entry name" value="TRNA-SPECIFIC ADENOSINE DEAMINASE 1"/>
    <property type="match status" value="1"/>
</dbReference>
<evidence type="ECO:0000256" key="3">
    <source>
        <dbReference type="ARBA" id="ARBA00022801"/>
    </source>
</evidence>
<evidence type="ECO:0000256" key="6">
    <source>
        <dbReference type="ARBA" id="ARBA00037784"/>
    </source>
</evidence>
<evidence type="ECO:0000256" key="7">
    <source>
        <dbReference type="ARBA" id="ARBA00038326"/>
    </source>
</evidence>
<keyword evidence="2" id="KW-0479">Metal-binding</keyword>
<comment type="catalytic activity">
    <reaction evidence="11">
        <text>adenosine(37) in tRNA(Ala) + H2O + H(+) = inosine(37) in tRNA(Ala) + NH4(+)</text>
        <dbReference type="Rhea" id="RHEA:50968"/>
        <dbReference type="Rhea" id="RHEA-COMP:12855"/>
        <dbReference type="Rhea" id="RHEA-COMP:12856"/>
        <dbReference type="ChEBI" id="CHEBI:15377"/>
        <dbReference type="ChEBI" id="CHEBI:15378"/>
        <dbReference type="ChEBI" id="CHEBI:28938"/>
        <dbReference type="ChEBI" id="CHEBI:74411"/>
        <dbReference type="ChEBI" id="CHEBI:82852"/>
        <dbReference type="EC" id="3.5.4.34"/>
    </reaction>
</comment>
<dbReference type="GO" id="GO:0046872">
    <property type="term" value="F:metal ion binding"/>
    <property type="evidence" value="ECO:0007669"/>
    <property type="project" value="UniProtKB-KW"/>
</dbReference>
<keyword evidence="3" id="KW-0378">Hydrolase</keyword>
<dbReference type="PANTHER" id="PTHR46516:SF1">
    <property type="entry name" value="TRNA-SPECIFIC ADENOSINE DEAMINASE 1"/>
    <property type="match status" value="1"/>
</dbReference>
<sequence>MNSPLGCSVDMCESTHRAASAMTGGRPVSTAMADIEGAACGRICALGLARTKPGRGERTSCMSCSDKLARWHALGIQGALLSLVIVRPIRLSSVVVGTRCSLPALRRAVYTRTLPPRPHSLTPLPESSSAHTPTSPLHTVRLASGVVFKGEATASAGTAFPMKTATEAQASPQELPGEPCIRAHHVRRNPSLEPSQAPKLFDTELPFEHTQSADTSGMRKEKAVGVAAVSGRPCSNALLWHASGGCEVVNGLSGKKLGANKKNPSPKHRAAACKALLLHRFREVCHLLPQNAFAEDEVLKHLDKLDHLSYRSTKALSFAYRDRKAALLQVAPFREWVVAPAACESFTSTA</sequence>
<evidence type="ECO:0000256" key="4">
    <source>
        <dbReference type="ARBA" id="ARBA00022833"/>
    </source>
</evidence>
<gene>
    <name evidence="14" type="ORF">HERI1096_LOCUS944</name>
</gene>
<feature type="compositionally biased region" description="Polar residues" evidence="12">
    <location>
        <begin position="125"/>
        <end position="135"/>
    </location>
</feature>
<comment type="cofactor">
    <cofactor evidence="5">
        <name>1D-myo-inositol hexakisphosphate</name>
        <dbReference type="ChEBI" id="CHEBI:58130"/>
    </cofactor>
</comment>
<evidence type="ECO:0000256" key="9">
    <source>
        <dbReference type="ARBA" id="ARBA00040502"/>
    </source>
</evidence>
<keyword evidence="4" id="KW-0862">Zinc</keyword>
<feature type="region of interest" description="Disordered" evidence="12">
    <location>
        <begin position="114"/>
        <end position="135"/>
    </location>
</feature>
<evidence type="ECO:0000256" key="1">
    <source>
        <dbReference type="ARBA" id="ARBA00022694"/>
    </source>
</evidence>
<feature type="domain" description="A to I editase" evidence="13">
    <location>
        <begin position="56"/>
        <end position="346"/>
    </location>
</feature>
<dbReference type="InterPro" id="IPR002466">
    <property type="entry name" value="A_deamin"/>
</dbReference>
<reference evidence="14" key="1">
    <citation type="submission" date="2021-01" db="EMBL/GenBank/DDBJ databases">
        <authorList>
            <person name="Corre E."/>
            <person name="Pelletier E."/>
            <person name="Niang G."/>
            <person name="Scheremetjew M."/>
            <person name="Finn R."/>
            <person name="Kale V."/>
            <person name="Holt S."/>
            <person name="Cochrane G."/>
            <person name="Meng A."/>
            <person name="Brown T."/>
            <person name="Cohen L."/>
        </authorList>
    </citation>
    <scope>NUCLEOTIDE SEQUENCE</scope>
    <source>
        <strain evidence="14">CCMP281</strain>
    </source>
</reference>
<dbReference type="GO" id="GO:0043829">
    <property type="term" value="F:tRNA-specific adenosine-37 deaminase activity"/>
    <property type="evidence" value="ECO:0007669"/>
    <property type="project" value="UniProtKB-EC"/>
</dbReference>